<dbReference type="PROSITE" id="PS50191">
    <property type="entry name" value="CRAL_TRIO"/>
    <property type="match status" value="1"/>
</dbReference>
<dbReference type="PANTHER" id="PTHR45657:SF1">
    <property type="entry name" value="CRAL-TRIO DOMAIN-CONTAINING PROTEIN YKL091C-RELATED"/>
    <property type="match status" value="1"/>
</dbReference>
<evidence type="ECO:0000259" key="2">
    <source>
        <dbReference type="PROSITE" id="PS50191"/>
    </source>
</evidence>
<feature type="compositionally biased region" description="Polar residues" evidence="1">
    <location>
        <begin position="385"/>
        <end position="405"/>
    </location>
</feature>
<dbReference type="InterPro" id="IPR011074">
    <property type="entry name" value="CRAL/TRIO_N_dom"/>
</dbReference>
<dbReference type="PANTHER" id="PTHR45657">
    <property type="entry name" value="CRAL-TRIO DOMAIN-CONTAINING PROTEIN YKL091C-RELATED"/>
    <property type="match status" value="1"/>
</dbReference>
<evidence type="ECO:0000313" key="4">
    <source>
        <dbReference type="Proteomes" id="UP000325313"/>
    </source>
</evidence>
<dbReference type="InterPro" id="IPR051026">
    <property type="entry name" value="PI/PC_transfer"/>
</dbReference>
<dbReference type="InterPro" id="IPR036865">
    <property type="entry name" value="CRAL-TRIO_dom_sf"/>
</dbReference>
<dbReference type="EMBL" id="VDEP01000371">
    <property type="protein sequence ID" value="KAA1095911.1"/>
    <property type="molecule type" value="Genomic_DNA"/>
</dbReference>
<feature type="region of interest" description="Disordered" evidence="1">
    <location>
        <begin position="355"/>
        <end position="430"/>
    </location>
</feature>
<feature type="compositionally biased region" description="Low complexity" evidence="1">
    <location>
        <begin position="26"/>
        <end position="37"/>
    </location>
</feature>
<accession>A0A5B0P397</accession>
<feature type="domain" description="CRAL-TRIO" evidence="2">
    <location>
        <begin position="121"/>
        <end position="322"/>
    </location>
</feature>
<dbReference type="SUPFAM" id="SSF52087">
    <property type="entry name" value="CRAL/TRIO domain"/>
    <property type="match status" value="1"/>
</dbReference>
<protein>
    <recommendedName>
        <fullName evidence="2">CRAL-TRIO domain-containing protein</fullName>
    </recommendedName>
</protein>
<dbReference type="SMART" id="SM00516">
    <property type="entry name" value="SEC14"/>
    <property type="match status" value="1"/>
</dbReference>
<evidence type="ECO:0000313" key="3">
    <source>
        <dbReference type="EMBL" id="KAA1095911.1"/>
    </source>
</evidence>
<feature type="region of interest" description="Disordered" evidence="1">
    <location>
        <begin position="1"/>
        <end position="41"/>
    </location>
</feature>
<dbReference type="AlphaFoldDB" id="A0A5B0P397"/>
<feature type="region of interest" description="Disordered" evidence="1">
    <location>
        <begin position="195"/>
        <end position="217"/>
    </location>
</feature>
<dbReference type="SMART" id="SM01100">
    <property type="entry name" value="CRAL_TRIO_N"/>
    <property type="match status" value="1"/>
</dbReference>
<comment type="caution">
    <text evidence="3">The sequence shown here is derived from an EMBL/GenBank/DDBJ whole genome shotgun (WGS) entry which is preliminary data.</text>
</comment>
<feature type="compositionally biased region" description="Polar residues" evidence="1">
    <location>
        <begin position="1"/>
        <end position="10"/>
    </location>
</feature>
<dbReference type="SUPFAM" id="SSF46938">
    <property type="entry name" value="CRAL/TRIO N-terminal domain"/>
    <property type="match status" value="1"/>
</dbReference>
<dbReference type="InterPro" id="IPR036273">
    <property type="entry name" value="CRAL/TRIO_N_dom_sf"/>
</dbReference>
<feature type="compositionally biased region" description="Polar residues" evidence="1">
    <location>
        <begin position="418"/>
        <end position="430"/>
    </location>
</feature>
<dbReference type="Gene3D" id="1.10.8.20">
    <property type="entry name" value="N-terminal domain of phosphatidylinositol transfer protein sec14p"/>
    <property type="match status" value="1"/>
</dbReference>
<name>A0A5B0P397_PUCGR</name>
<dbReference type="Pfam" id="PF03765">
    <property type="entry name" value="CRAL_TRIO_N"/>
    <property type="match status" value="1"/>
</dbReference>
<dbReference type="Proteomes" id="UP000325313">
    <property type="component" value="Unassembled WGS sequence"/>
</dbReference>
<dbReference type="Pfam" id="PF00650">
    <property type="entry name" value="CRAL_TRIO"/>
    <property type="match status" value="1"/>
</dbReference>
<evidence type="ECO:0000256" key="1">
    <source>
        <dbReference type="SAM" id="MobiDB-lite"/>
    </source>
</evidence>
<reference evidence="3 4" key="1">
    <citation type="submission" date="2019-05" db="EMBL/GenBank/DDBJ databases">
        <title>Emergence of the Ug99 lineage of the wheat stem rust pathogen through somatic hybridization.</title>
        <authorList>
            <person name="Li F."/>
            <person name="Upadhyaya N.M."/>
            <person name="Sperschneider J."/>
            <person name="Matny O."/>
            <person name="Nguyen-Phuc H."/>
            <person name="Mago R."/>
            <person name="Raley C."/>
            <person name="Miller M.E."/>
            <person name="Silverstein K.A.T."/>
            <person name="Henningsen E."/>
            <person name="Hirsch C.D."/>
            <person name="Visser B."/>
            <person name="Pretorius Z.A."/>
            <person name="Steffenson B.J."/>
            <person name="Schwessinger B."/>
            <person name="Dodds P.N."/>
            <person name="Figueroa M."/>
        </authorList>
    </citation>
    <scope>NUCLEOTIDE SEQUENCE [LARGE SCALE GENOMIC DNA]</scope>
    <source>
        <strain evidence="3 4">Ug99</strain>
    </source>
</reference>
<dbReference type="CDD" id="cd00170">
    <property type="entry name" value="SEC14"/>
    <property type="match status" value="1"/>
</dbReference>
<gene>
    <name evidence="3" type="ORF">PGTUg99_035386</name>
</gene>
<feature type="compositionally biased region" description="Polar residues" evidence="1">
    <location>
        <begin position="355"/>
        <end position="378"/>
    </location>
</feature>
<feature type="compositionally biased region" description="Low complexity" evidence="1">
    <location>
        <begin position="206"/>
        <end position="217"/>
    </location>
</feature>
<sequence>MAAGASSSKSPVVGPSASGPKKRESSMISDQSSSQSQETLTPNQIEILKAFRSELEEEGHLKPSETLGTDDETLIRFLKARKFDLQASKRMITQCLQWRHQFEGIGIDGLYEELDPFDFPNRDQVFKYWPIYFHGIDKLGRPVNIQMFGSLDLSKLYSVIDKQSHFKVLVANCEALTREILPACSHRNQAINLQNSSQSDHDHHSQANSSSSHSSASPKITNAFCIVDLKGFTLTQFWQIKNIARTCFSISQDYYPETMGYLAIINAPKSFATIFKAVTPWLSKETISKINILGEDYKSTLLEHIDDENLPSFLGGKCQCDNQFSCSKNDANFDRSPWLKERNWKSQSWKKFNVQTPAQAQDRNPSPQADPSTSVSKSNDPKANDLQTHPPNNTPKNLPEQQNEITDGGDTSDGALIINNSPKSPTKNKT</sequence>
<dbReference type="Gene3D" id="3.40.525.10">
    <property type="entry name" value="CRAL-TRIO lipid binding domain"/>
    <property type="match status" value="1"/>
</dbReference>
<proteinExistence type="predicted"/>
<organism evidence="3 4">
    <name type="scientific">Puccinia graminis f. sp. tritici</name>
    <dbReference type="NCBI Taxonomy" id="56615"/>
    <lineage>
        <taxon>Eukaryota</taxon>
        <taxon>Fungi</taxon>
        <taxon>Dikarya</taxon>
        <taxon>Basidiomycota</taxon>
        <taxon>Pucciniomycotina</taxon>
        <taxon>Pucciniomycetes</taxon>
        <taxon>Pucciniales</taxon>
        <taxon>Pucciniaceae</taxon>
        <taxon>Puccinia</taxon>
    </lineage>
</organism>
<dbReference type="InterPro" id="IPR001251">
    <property type="entry name" value="CRAL-TRIO_dom"/>
</dbReference>